<keyword evidence="4" id="KW-1185">Reference proteome</keyword>
<dbReference type="InterPro" id="IPR025637">
    <property type="entry name" value="DUF4333"/>
</dbReference>
<protein>
    <recommendedName>
        <fullName evidence="2">DUF4333 domain-containing protein</fullName>
    </recommendedName>
</protein>
<dbReference type="Pfam" id="PF14230">
    <property type="entry name" value="DUF4333"/>
    <property type="match status" value="1"/>
</dbReference>
<sequence>MSKKALEAAAKKQLQPQSDDPIDSVDCDGGLPVKVDATQTCTVTVGEDTYHATVTATEVNGTNVDFQIVIPPGQGKSGDSSGSDDPSPSPSPAN</sequence>
<feature type="region of interest" description="Disordered" evidence="1">
    <location>
        <begin position="1"/>
        <end position="26"/>
    </location>
</feature>
<gene>
    <name evidence="3" type="ORF">JOF57_005015</name>
</gene>
<organism evidence="3 4">
    <name type="scientific">Mycolicibacterium lutetiense</name>
    <dbReference type="NCBI Taxonomy" id="1641992"/>
    <lineage>
        <taxon>Bacteria</taxon>
        <taxon>Bacillati</taxon>
        <taxon>Actinomycetota</taxon>
        <taxon>Actinomycetes</taxon>
        <taxon>Mycobacteriales</taxon>
        <taxon>Mycobacteriaceae</taxon>
        <taxon>Mycolicibacterium</taxon>
    </lineage>
</organism>
<feature type="compositionally biased region" description="Low complexity" evidence="1">
    <location>
        <begin position="71"/>
        <end position="86"/>
    </location>
</feature>
<evidence type="ECO:0000259" key="2">
    <source>
        <dbReference type="Pfam" id="PF14230"/>
    </source>
</evidence>
<feature type="compositionally biased region" description="Basic and acidic residues" evidence="1">
    <location>
        <begin position="1"/>
        <end position="10"/>
    </location>
</feature>
<comment type="caution">
    <text evidence="3">The sequence shown here is derived from an EMBL/GenBank/DDBJ whole genome shotgun (WGS) entry which is preliminary data.</text>
</comment>
<dbReference type="EMBL" id="JAGIOP010000002">
    <property type="protein sequence ID" value="MBP2455102.1"/>
    <property type="molecule type" value="Genomic_DNA"/>
</dbReference>
<name>A0ABS5A020_9MYCO</name>
<dbReference type="Proteomes" id="UP000694460">
    <property type="component" value="Unassembled WGS sequence"/>
</dbReference>
<feature type="region of interest" description="Disordered" evidence="1">
    <location>
        <begin position="67"/>
        <end position="94"/>
    </location>
</feature>
<evidence type="ECO:0000256" key="1">
    <source>
        <dbReference type="SAM" id="MobiDB-lite"/>
    </source>
</evidence>
<reference evidence="3 4" key="1">
    <citation type="submission" date="2021-03" db="EMBL/GenBank/DDBJ databases">
        <title>Sequencing the genomes of 1000 actinobacteria strains.</title>
        <authorList>
            <person name="Klenk H.-P."/>
        </authorList>
    </citation>
    <scope>NUCLEOTIDE SEQUENCE [LARGE SCALE GENOMIC DNA]</scope>
    <source>
        <strain evidence="3 4">DSM 46713</strain>
    </source>
</reference>
<feature type="domain" description="DUF4333" evidence="2">
    <location>
        <begin position="2"/>
        <end position="61"/>
    </location>
</feature>
<proteinExistence type="predicted"/>
<evidence type="ECO:0000313" key="4">
    <source>
        <dbReference type="Proteomes" id="UP000694460"/>
    </source>
</evidence>
<evidence type="ECO:0000313" key="3">
    <source>
        <dbReference type="EMBL" id="MBP2455102.1"/>
    </source>
</evidence>
<accession>A0ABS5A020</accession>